<evidence type="ECO:0000313" key="3">
    <source>
        <dbReference type="EMBL" id="SJL09231.1"/>
    </source>
</evidence>
<dbReference type="SUPFAM" id="SSF63829">
    <property type="entry name" value="Calcium-dependent phosphotriesterase"/>
    <property type="match status" value="1"/>
</dbReference>
<keyword evidence="4" id="KW-1185">Reference proteome</keyword>
<feature type="domain" description="SMP-30/Gluconolactonase/LRE-like region" evidence="2">
    <location>
        <begin position="632"/>
        <end position="846"/>
    </location>
</feature>
<reference evidence="4" key="1">
    <citation type="journal article" date="2017" name="Nat. Ecol. Evol.">
        <title>Genome expansion and lineage-specific genetic innovations in the forest pathogenic fungi Armillaria.</title>
        <authorList>
            <person name="Sipos G."/>
            <person name="Prasanna A.N."/>
            <person name="Walter M.C."/>
            <person name="O'Connor E."/>
            <person name="Balint B."/>
            <person name="Krizsan K."/>
            <person name="Kiss B."/>
            <person name="Hess J."/>
            <person name="Varga T."/>
            <person name="Slot J."/>
            <person name="Riley R."/>
            <person name="Boka B."/>
            <person name="Rigling D."/>
            <person name="Barry K."/>
            <person name="Lee J."/>
            <person name="Mihaltcheva S."/>
            <person name="LaButti K."/>
            <person name="Lipzen A."/>
            <person name="Waldron R."/>
            <person name="Moloney N.M."/>
            <person name="Sperisen C."/>
            <person name="Kredics L."/>
            <person name="Vagvoelgyi C."/>
            <person name="Patrignani A."/>
            <person name="Fitzpatrick D."/>
            <person name="Nagy I."/>
            <person name="Doyle S."/>
            <person name="Anderson J.B."/>
            <person name="Grigoriev I.V."/>
            <person name="Gueldener U."/>
            <person name="Muensterkoetter M."/>
            <person name="Nagy L.G."/>
        </authorList>
    </citation>
    <scope>NUCLEOTIDE SEQUENCE [LARGE SCALE GENOMIC DNA]</scope>
    <source>
        <strain evidence="4">C18/9</strain>
    </source>
</reference>
<dbReference type="Pfam" id="PF08450">
    <property type="entry name" value="SGL"/>
    <property type="match status" value="1"/>
</dbReference>
<dbReference type="PANTHER" id="PTHR47064:SF2">
    <property type="entry name" value="SMP-30_GLUCONOLACTONASE_LRE-LIKE REGION DOMAIN-CONTAINING PROTEIN-RELATED"/>
    <property type="match status" value="1"/>
</dbReference>
<dbReference type="STRING" id="47428.A0A284RKF0"/>
<keyword evidence="1" id="KW-0175">Coiled coil</keyword>
<dbReference type="InterPro" id="IPR052988">
    <property type="entry name" value="Oryzine_lactonohydrolase"/>
</dbReference>
<sequence length="872" mass="96697">MDSPVGSSQISPEEVYQPLLALGLPPTVTLQQFTRLYRGPLADILVFLSKSVLGKTDVMKARGHIHGMKTDGKAKPHRIKAFISEDRSRFRLTGTKKSYVLYQKELDELLVAAEETQHKINYLRNQLRNSRNATFLLTILEKKESTRRNRIEEITALLRRLKEALDQRQSSQLSVSLPPEIDGMQVSRRRKTHSRDALTNTEAYCVALSRVALSGRPQMNQDYISRLKIIMQRHLSSRDAQIEATIANIVRWVRKCAHERVKYRSTLRNTDMVSDADLDQAESHVRNCEAVLQGLCQYSASLLSAINPHIQFMAAFQFSAIQILGDSLDNKAYPRGYLDDRRRLLVQQVSSGSVTDNEAFVQNTKQTLKANQAVNVPKLLQDLEHLILSIDKRRRITALAPSLPLSIESYEEPLLRHRTDCQEIEDGTAKLLKRKLAKANMGTGLVKDIEVLLDEAKFIDAFLSTCRGPYGPLYSGCISDSLITRRLVYEDSHSYDMTPDNKKYSGVDGSFRESSFDNATFFNPTLTEPPFFQVFHKGFLDILGSSPSIREIASNTSFAFAHEAPIYFPETDEMFFSSNDGGSLGMNDLDHNNVYGKISLAAAEDALEENPDGGVINVPVTELALSEEIQMTNGGTGPYKGSLLLITSGRGTRPPSIALVNPREPHNVTVLLDNFFGRQFNSLNDIKVHPSSGKIFFTDVTYAYLYGFRPAPMMPNQVYRFDPDTGNVRVVADGFVRCNGIAFTGDGRTAYVSDTGASGGKLLGLNQTFPATIYAFDVDEDAQTFKNKRVFSYVDAGVPDGIQVDAMGNVYTGCGDGVHVFDEHGTILGKFFLGSTSANMAFAGDGRLIILAETKIFLAHIAARGISLGGPS</sequence>
<dbReference type="EMBL" id="FUEG01000010">
    <property type="protein sequence ID" value="SJL09231.1"/>
    <property type="molecule type" value="Genomic_DNA"/>
</dbReference>
<organism evidence="3 4">
    <name type="scientific">Armillaria ostoyae</name>
    <name type="common">Armillaria root rot fungus</name>
    <dbReference type="NCBI Taxonomy" id="47428"/>
    <lineage>
        <taxon>Eukaryota</taxon>
        <taxon>Fungi</taxon>
        <taxon>Dikarya</taxon>
        <taxon>Basidiomycota</taxon>
        <taxon>Agaricomycotina</taxon>
        <taxon>Agaricomycetes</taxon>
        <taxon>Agaricomycetidae</taxon>
        <taxon>Agaricales</taxon>
        <taxon>Marasmiineae</taxon>
        <taxon>Physalacriaceae</taxon>
        <taxon>Armillaria</taxon>
    </lineage>
</organism>
<dbReference type="Proteomes" id="UP000219338">
    <property type="component" value="Unassembled WGS sequence"/>
</dbReference>
<dbReference type="OrthoDB" id="3256901at2759"/>
<accession>A0A284RKF0</accession>
<dbReference type="AlphaFoldDB" id="A0A284RKF0"/>
<feature type="coiled-coil region" evidence="1">
    <location>
        <begin position="106"/>
        <end position="171"/>
    </location>
</feature>
<gene>
    <name evidence="3" type="ORF">ARMOST_12607</name>
</gene>
<dbReference type="InterPro" id="IPR011042">
    <property type="entry name" value="6-blade_b-propeller_TolB-like"/>
</dbReference>
<protein>
    <recommendedName>
        <fullName evidence="2">SMP-30/Gluconolactonase/LRE-like region domain-containing protein</fullName>
    </recommendedName>
</protein>
<evidence type="ECO:0000313" key="4">
    <source>
        <dbReference type="Proteomes" id="UP000219338"/>
    </source>
</evidence>
<name>A0A284RKF0_ARMOS</name>
<proteinExistence type="predicted"/>
<evidence type="ECO:0000259" key="2">
    <source>
        <dbReference type="Pfam" id="PF08450"/>
    </source>
</evidence>
<dbReference type="Gene3D" id="2.120.10.30">
    <property type="entry name" value="TolB, C-terminal domain"/>
    <property type="match status" value="1"/>
</dbReference>
<dbReference type="PANTHER" id="PTHR47064">
    <property type="entry name" value="PUTATIVE (AFU_ORTHOLOGUE AFUA_1G08990)-RELATED"/>
    <property type="match status" value="1"/>
</dbReference>
<dbReference type="InterPro" id="IPR013658">
    <property type="entry name" value="SGL"/>
</dbReference>
<evidence type="ECO:0000256" key="1">
    <source>
        <dbReference type="SAM" id="Coils"/>
    </source>
</evidence>